<name>C5HGJ4_9VIRU</name>
<dbReference type="EMBL" id="FJ444852">
    <property type="protein sequence ID" value="ACN94864.1"/>
    <property type="molecule type" value="Genomic_RNA"/>
</dbReference>
<sequence length="151" mass="15926">MSSRPCLFQPLRLSPNSGPFTGTLNCVRSRLSLSPQPHPSQSPSPSLALGQSPQSLPPPAMRLTTSVVDFSPSAARSSSLPPPTFHVTSVPSTLPSAPAWSSATPLASLSPLARSPAPPPTPPWRTSSSEEFFDSLVHPAPSLLDLQNQDR</sequence>
<dbReference type="Proteomes" id="UP000204167">
    <property type="component" value="Segment"/>
</dbReference>
<organism evidence="2 3">
    <name type="scientific">Olive latent virus 3</name>
    <dbReference type="NCBI Taxonomy" id="626962"/>
    <lineage>
        <taxon>Viruses</taxon>
        <taxon>Riboviria</taxon>
        <taxon>Orthornavirae</taxon>
        <taxon>Kitrinoviricota</taxon>
        <taxon>Alsuviricetes</taxon>
        <taxon>Tymovirales</taxon>
        <taxon>Tymoviridae</taxon>
        <taxon>Marafivirus</taxon>
        <taxon>Marafivirus oleae</taxon>
    </lineage>
</organism>
<feature type="region of interest" description="Disordered" evidence="1">
    <location>
        <begin position="30"/>
        <end position="131"/>
    </location>
</feature>
<keyword evidence="3" id="KW-1185">Reference proteome</keyword>
<protein>
    <submittedName>
        <fullName evidence="2">Uncharacterized protein p16</fullName>
    </submittedName>
</protein>
<accession>C5HGJ4</accession>
<dbReference type="RefSeq" id="YP_003475892.1">
    <property type="nucleotide sequence ID" value="NC_013920.1"/>
</dbReference>
<proteinExistence type="predicted"/>
<evidence type="ECO:0000256" key="1">
    <source>
        <dbReference type="SAM" id="MobiDB-lite"/>
    </source>
</evidence>
<feature type="compositionally biased region" description="Low complexity" evidence="1">
    <location>
        <begin position="91"/>
        <end position="115"/>
    </location>
</feature>
<dbReference type="GeneID" id="8811663"/>
<feature type="region of interest" description="Disordered" evidence="1">
    <location>
        <begin position="1"/>
        <end position="20"/>
    </location>
</feature>
<evidence type="ECO:0000313" key="3">
    <source>
        <dbReference type="Proteomes" id="UP000204167"/>
    </source>
</evidence>
<dbReference type="KEGG" id="vg:8811663"/>
<feature type="compositionally biased region" description="Low complexity" evidence="1">
    <location>
        <begin position="43"/>
        <end position="54"/>
    </location>
</feature>
<reference evidence="2 3" key="1">
    <citation type="journal article" date="2010" name="Virus Res.">
        <title>Complete nucleotide sequence and genome organization of Olive latent virus 3, a new putative member of the family Tymoviridae.</title>
        <authorList>
            <person name="Alabdullah A."/>
            <person name="Minafra A."/>
            <person name="Elbeaino T."/>
            <person name="Saponari M."/>
            <person name="Savino V."/>
            <person name="Martelli G.P."/>
        </authorList>
    </citation>
    <scope>NUCLEOTIDE SEQUENCE [LARGE SCALE GENOMIC DNA]</scope>
    <source>
        <strain evidence="2">CN1/1</strain>
    </source>
</reference>
<gene>
    <name evidence="2" type="primary">p16</name>
</gene>
<evidence type="ECO:0000313" key="2">
    <source>
        <dbReference type="EMBL" id="ACN94864.1"/>
    </source>
</evidence>